<organism evidence="1 2">
    <name type="scientific">Fulvivirga sedimenti</name>
    <dbReference type="NCBI Taxonomy" id="2879465"/>
    <lineage>
        <taxon>Bacteria</taxon>
        <taxon>Pseudomonadati</taxon>
        <taxon>Bacteroidota</taxon>
        <taxon>Cytophagia</taxon>
        <taxon>Cytophagales</taxon>
        <taxon>Fulvivirgaceae</taxon>
        <taxon>Fulvivirga</taxon>
    </lineage>
</organism>
<sequence length="296" mass="34225">MELQDELLGISDRDEMINFLNDNPVVAEVFLKRSEYPTDSIMIDVMLDRFTNPYIDTLGMEVAAVFGDLTDLKMELNDAYSHVQYYYPDFKIPEIKTVISGIEYDLFMSDSLVIIGLDYFLGEGARFRPAGMYQYMLARYTPEKITPSLMLLYGISPRWNRTELNNKSMLADMITYGKAYYFAKHMMPCTPDSVIISYTAENMTGVRQNAGTIWAHFLENELLFETSHMVKKKYLDERPNTYEIGDKAPGRIATWVGWEIVKSYMRENPDISLQELMAEPDAQKILDRSNYAPKNQ</sequence>
<dbReference type="EMBL" id="JAIXNE010000006">
    <property type="protein sequence ID" value="MCA6078595.1"/>
    <property type="molecule type" value="Genomic_DNA"/>
</dbReference>
<evidence type="ECO:0000313" key="2">
    <source>
        <dbReference type="Proteomes" id="UP001139409"/>
    </source>
</evidence>
<dbReference type="RefSeq" id="WP_225699451.1">
    <property type="nucleotide sequence ID" value="NZ_JAIXNE010000006.1"/>
</dbReference>
<keyword evidence="2" id="KW-1185">Reference proteome</keyword>
<name>A0A9X1HWC4_9BACT</name>
<dbReference type="Pfam" id="PF25594">
    <property type="entry name" value="GldB_lipo"/>
    <property type="match status" value="1"/>
</dbReference>
<reference evidence="1" key="1">
    <citation type="submission" date="2021-09" db="EMBL/GenBank/DDBJ databases">
        <title>Fulvivirga sp. isolated from coastal sediment.</title>
        <authorList>
            <person name="Yu H."/>
        </authorList>
    </citation>
    <scope>NUCLEOTIDE SEQUENCE</scope>
    <source>
        <strain evidence="1">1062</strain>
    </source>
</reference>
<keyword evidence="1" id="KW-0449">Lipoprotein</keyword>
<proteinExistence type="predicted"/>
<protein>
    <submittedName>
        <fullName evidence="1">Gliding motility lipoprotein GldB</fullName>
    </submittedName>
</protein>
<evidence type="ECO:0000313" key="1">
    <source>
        <dbReference type="EMBL" id="MCA6078595.1"/>
    </source>
</evidence>
<dbReference type="Proteomes" id="UP001139409">
    <property type="component" value="Unassembled WGS sequence"/>
</dbReference>
<accession>A0A9X1HWC4</accession>
<dbReference type="InterPro" id="IPR019853">
    <property type="entry name" value="GldB-like"/>
</dbReference>
<dbReference type="AlphaFoldDB" id="A0A9X1HWC4"/>
<comment type="caution">
    <text evidence="1">The sequence shown here is derived from an EMBL/GenBank/DDBJ whole genome shotgun (WGS) entry which is preliminary data.</text>
</comment>
<gene>
    <name evidence="1" type="ORF">LDX50_27220</name>
</gene>